<proteinExistence type="predicted"/>
<dbReference type="Proteomes" id="UP000266841">
    <property type="component" value="Unassembled WGS sequence"/>
</dbReference>
<sequence>MARRTGFAVAFSALLLQDVAGFGVHHLSSTQRRCTSTSIIARHESEPAASGYDKAAELRSKAEAAKAKAEELKKVAEQKAAAAMEAVKYQNDRKAEEEAAAVLKVQAEVTEMKTEETVAPKAATSFNVDASAGAIIPLNKENVEFTSGVLGGVAAIALGANPLFAVVVAAAANYISRKEDLGEISEIVNSISTSSLQTLNWFGKLDEKYTVLDKLSETLDQQVSSLKSSEGKNAETVGKIEQTIKSTSSQLSQLAEELDLVEGSKQALGAFGDVLETSIDKAVDANKEYKLTERAGEAAKKAIEKVKDRE</sequence>
<keyword evidence="1" id="KW-0175">Coiled coil</keyword>
<feature type="coiled-coil region" evidence="1">
    <location>
        <begin position="52"/>
        <end position="86"/>
    </location>
</feature>
<evidence type="ECO:0000313" key="4">
    <source>
        <dbReference type="Proteomes" id="UP000266841"/>
    </source>
</evidence>
<accession>K0RDE2</accession>
<evidence type="ECO:0000256" key="2">
    <source>
        <dbReference type="SAM" id="SignalP"/>
    </source>
</evidence>
<evidence type="ECO:0000256" key="1">
    <source>
        <dbReference type="SAM" id="Coils"/>
    </source>
</evidence>
<feature type="chain" id="PRO_5030172984" evidence="2">
    <location>
        <begin position="22"/>
        <end position="310"/>
    </location>
</feature>
<feature type="signal peptide" evidence="2">
    <location>
        <begin position="1"/>
        <end position="21"/>
    </location>
</feature>
<name>K0RDE2_THAOC</name>
<protein>
    <submittedName>
        <fullName evidence="3">Uncharacterized protein</fullName>
    </submittedName>
</protein>
<keyword evidence="2" id="KW-0732">Signal</keyword>
<dbReference type="AlphaFoldDB" id="K0RDE2"/>
<reference evidence="3 4" key="1">
    <citation type="journal article" date="2012" name="Genome Biol.">
        <title>Genome and low-iron response of an oceanic diatom adapted to chronic iron limitation.</title>
        <authorList>
            <person name="Lommer M."/>
            <person name="Specht M."/>
            <person name="Roy A.S."/>
            <person name="Kraemer L."/>
            <person name="Andreson R."/>
            <person name="Gutowska M.A."/>
            <person name="Wolf J."/>
            <person name="Bergner S.V."/>
            <person name="Schilhabel M.B."/>
            <person name="Klostermeier U.C."/>
            <person name="Beiko R.G."/>
            <person name="Rosenstiel P."/>
            <person name="Hippler M."/>
            <person name="Laroche J."/>
        </authorList>
    </citation>
    <scope>NUCLEOTIDE SEQUENCE [LARGE SCALE GENOMIC DNA]</scope>
    <source>
        <strain evidence="3 4">CCMP1005</strain>
    </source>
</reference>
<comment type="caution">
    <text evidence="3">The sequence shown here is derived from an EMBL/GenBank/DDBJ whole genome shotgun (WGS) entry which is preliminary data.</text>
</comment>
<dbReference type="EMBL" id="AGNL01044052">
    <property type="protein sequence ID" value="EJK50289.1"/>
    <property type="molecule type" value="Genomic_DNA"/>
</dbReference>
<gene>
    <name evidence="3" type="ORF">THAOC_30761</name>
</gene>
<organism evidence="3 4">
    <name type="scientific">Thalassiosira oceanica</name>
    <name type="common">Marine diatom</name>
    <dbReference type="NCBI Taxonomy" id="159749"/>
    <lineage>
        <taxon>Eukaryota</taxon>
        <taxon>Sar</taxon>
        <taxon>Stramenopiles</taxon>
        <taxon>Ochrophyta</taxon>
        <taxon>Bacillariophyta</taxon>
        <taxon>Coscinodiscophyceae</taxon>
        <taxon>Thalassiosirophycidae</taxon>
        <taxon>Thalassiosirales</taxon>
        <taxon>Thalassiosiraceae</taxon>
        <taxon>Thalassiosira</taxon>
    </lineage>
</organism>
<evidence type="ECO:0000313" key="3">
    <source>
        <dbReference type="EMBL" id="EJK50289.1"/>
    </source>
</evidence>
<keyword evidence="4" id="KW-1185">Reference proteome</keyword>
<dbReference type="OMA" id="KTHSQAD"/>
<dbReference type="OrthoDB" id="193358at2759"/>
<dbReference type="eggNOG" id="ENOG502TM0J">
    <property type="taxonomic scope" value="Eukaryota"/>
</dbReference>